<gene>
    <name evidence="2" type="ORF">RN605_08030</name>
    <name evidence="1" type="ORF">RN608_00860</name>
</gene>
<accession>A0AA96EY99</accession>
<dbReference type="KEGG" id="fcj:RN605_08030"/>
<dbReference type="Proteomes" id="UP001304515">
    <property type="component" value="Chromosome"/>
</dbReference>
<evidence type="ECO:0000313" key="3">
    <source>
        <dbReference type="Proteomes" id="UP001304515"/>
    </source>
</evidence>
<evidence type="ECO:0000313" key="1">
    <source>
        <dbReference type="EMBL" id="WNM19247.1"/>
    </source>
</evidence>
<dbReference type="RefSeq" id="WP_313324034.1">
    <property type="nucleotide sequence ID" value="NZ_CP134878.1"/>
</dbReference>
<keyword evidence="3" id="KW-1185">Reference proteome</keyword>
<reference evidence="2 3" key="1">
    <citation type="submission" date="2023-09" db="EMBL/GenBank/DDBJ databases">
        <title>Flavobacterium sp. a novel bacteria isolate from Pepper rhizosphere.</title>
        <authorList>
            <person name="Peng Y."/>
            <person name="Lee J."/>
        </authorList>
    </citation>
    <scope>NUCLEOTIDE SEQUENCE [LARGE SCALE GENOMIC DNA]</scope>
    <source>
        <strain evidence="1">PMR2A8</strain>
        <strain evidence="2 3">PMTSA4</strain>
    </source>
</reference>
<dbReference type="EMBL" id="CP134878">
    <property type="protein sequence ID" value="WNM19247.1"/>
    <property type="molecule type" value="Genomic_DNA"/>
</dbReference>
<name>A0AA96F3D9_9FLAO</name>
<organism evidence="2 3">
    <name type="scientific">Flavobacterium capsici</name>
    <dbReference type="NCBI Taxonomy" id="3075618"/>
    <lineage>
        <taxon>Bacteria</taxon>
        <taxon>Pseudomonadati</taxon>
        <taxon>Bacteroidota</taxon>
        <taxon>Flavobacteriia</taxon>
        <taxon>Flavobacteriales</taxon>
        <taxon>Flavobacteriaceae</taxon>
        <taxon>Flavobacterium</taxon>
    </lineage>
</organism>
<accession>A0AA96F3D9</accession>
<dbReference type="EMBL" id="CP134890">
    <property type="protein sequence ID" value="WNM20636.1"/>
    <property type="molecule type" value="Genomic_DNA"/>
</dbReference>
<sequence>MNKADFLKEQNKTIRSRYQQLRKVDKKNRTESLEVISKETDLSTSTIQQILYNPNYRSGKSETVPKAV</sequence>
<protein>
    <submittedName>
        <fullName evidence="2">Uncharacterized protein</fullName>
    </submittedName>
</protein>
<dbReference type="AlphaFoldDB" id="A0AA96F3D9"/>
<evidence type="ECO:0000313" key="2">
    <source>
        <dbReference type="EMBL" id="WNM20636.1"/>
    </source>
</evidence>
<proteinExistence type="predicted"/>